<proteinExistence type="predicted"/>
<comment type="subcellular location">
    <subcellularLocation>
        <location evidence="1">Cell inner membrane</location>
        <topology evidence="1">Multi-pass membrane protein</topology>
    </subcellularLocation>
</comment>
<accession>A0A382STU5</accession>
<feature type="transmembrane region" description="Helical" evidence="8">
    <location>
        <begin position="136"/>
        <end position="158"/>
    </location>
</feature>
<sequence>MYKAGIPKNIFEILSSISCFKKLMNIINFTPYSALTGGLLIGFAAFIFFIFNGRLSGVSSIASDSIFNKTNRIDNLLFLLGLIIGPILYSLSGNKVESVLTNSLPLIIVAGLLVGFGTKIGNGCTSGHGVCGISRFSIRSIIATISFILTGVVTVLIFGI</sequence>
<feature type="transmembrane region" description="Helical" evidence="8">
    <location>
        <begin position="104"/>
        <end position="124"/>
    </location>
</feature>
<reference evidence="9" key="1">
    <citation type="submission" date="2018-05" db="EMBL/GenBank/DDBJ databases">
        <authorList>
            <person name="Lanie J.A."/>
            <person name="Ng W.-L."/>
            <person name="Kazmierczak K.M."/>
            <person name="Andrzejewski T.M."/>
            <person name="Davidsen T.M."/>
            <person name="Wayne K.J."/>
            <person name="Tettelin H."/>
            <person name="Glass J.I."/>
            <person name="Rusch D."/>
            <person name="Podicherti R."/>
            <person name="Tsui H.-C.T."/>
            <person name="Winkler M.E."/>
        </authorList>
    </citation>
    <scope>NUCLEOTIDE SEQUENCE</scope>
</reference>
<evidence type="ECO:0000256" key="8">
    <source>
        <dbReference type="SAM" id="Phobius"/>
    </source>
</evidence>
<dbReference type="PANTHER" id="PTHR30574:SF1">
    <property type="entry name" value="SULPHUR TRANSPORT DOMAIN-CONTAINING PROTEIN"/>
    <property type="match status" value="1"/>
</dbReference>
<dbReference type="PANTHER" id="PTHR30574">
    <property type="entry name" value="INNER MEMBRANE PROTEIN YEDE"/>
    <property type="match status" value="1"/>
</dbReference>
<evidence type="ECO:0000256" key="7">
    <source>
        <dbReference type="ARBA" id="ARBA00023136"/>
    </source>
</evidence>
<evidence type="ECO:0000313" key="9">
    <source>
        <dbReference type="EMBL" id="SVD13330.1"/>
    </source>
</evidence>
<dbReference type="Pfam" id="PF04143">
    <property type="entry name" value="Sulf_transp"/>
    <property type="match status" value="1"/>
</dbReference>
<keyword evidence="6 8" id="KW-1133">Transmembrane helix</keyword>
<gene>
    <name evidence="9" type="ORF">METZ01_LOCUS366184</name>
</gene>
<keyword evidence="3" id="KW-1003">Cell membrane</keyword>
<feature type="transmembrane region" description="Helical" evidence="8">
    <location>
        <begin position="32"/>
        <end position="52"/>
    </location>
</feature>
<evidence type="ECO:0000256" key="6">
    <source>
        <dbReference type="ARBA" id="ARBA00022989"/>
    </source>
</evidence>
<dbReference type="GO" id="GO:0005886">
    <property type="term" value="C:plasma membrane"/>
    <property type="evidence" value="ECO:0007669"/>
    <property type="project" value="UniProtKB-SubCell"/>
</dbReference>
<name>A0A382STU5_9ZZZZ</name>
<evidence type="ECO:0000256" key="1">
    <source>
        <dbReference type="ARBA" id="ARBA00004429"/>
    </source>
</evidence>
<dbReference type="EMBL" id="UINC01131556">
    <property type="protein sequence ID" value="SVD13330.1"/>
    <property type="molecule type" value="Genomic_DNA"/>
</dbReference>
<feature type="transmembrane region" description="Helical" evidence="8">
    <location>
        <begin position="73"/>
        <end position="92"/>
    </location>
</feature>
<evidence type="ECO:0000256" key="3">
    <source>
        <dbReference type="ARBA" id="ARBA00022475"/>
    </source>
</evidence>
<organism evidence="9">
    <name type="scientific">marine metagenome</name>
    <dbReference type="NCBI Taxonomy" id="408172"/>
    <lineage>
        <taxon>unclassified sequences</taxon>
        <taxon>metagenomes</taxon>
        <taxon>ecological metagenomes</taxon>
    </lineage>
</organism>
<keyword evidence="2" id="KW-0813">Transport</keyword>
<keyword evidence="4" id="KW-0997">Cell inner membrane</keyword>
<keyword evidence="5 8" id="KW-0812">Transmembrane</keyword>
<evidence type="ECO:0000256" key="4">
    <source>
        <dbReference type="ARBA" id="ARBA00022519"/>
    </source>
</evidence>
<dbReference type="AlphaFoldDB" id="A0A382STU5"/>
<keyword evidence="7 8" id="KW-0472">Membrane</keyword>
<evidence type="ECO:0000256" key="2">
    <source>
        <dbReference type="ARBA" id="ARBA00022448"/>
    </source>
</evidence>
<dbReference type="InterPro" id="IPR007272">
    <property type="entry name" value="Sulf_transp_TsuA/YedE"/>
</dbReference>
<protein>
    <submittedName>
        <fullName evidence="9">Uncharacterized protein</fullName>
    </submittedName>
</protein>
<evidence type="ECO:0000256" key="5">
    <source>
        <dbReference type="ARBA" id="ARBA00022692"/>
    </source>
</evidence>